<evidence type="ECO:0000313" key="3">
    <source>
        <dbReference type="EMBL" id="MBM1712649.1"/>
    </source>
</evidence>
<protein>
    <submittedName>
        <fullName evidence="3">Pilus assembly protein</fullName>
    </submittedName>
</protein>
<evidence type="ECO:0000256" key="1">
    <source>
        <dbReference type="SAM" id="Phobius"/>
    </source>
</evidence>
<proteinExistence type="predicted"/>
<organism evidence="3 4">
    <name type="scientific">Sulfitobacter geojensis</name>
    <dbReference type="NCBI Taxonomy" id="1342299"/>
    <lineage>
        <taxon>Bacteria</taxon>
        <taxon>Pseudomonadati</taxon>
        <taxon>Pseudomonadota</taxon>
        <taxon>Alphaproteobacteria</taxon>
        <taxon>Rhodobacterales</taxon>
        <taxon>Roseobacteraceae</taxon>
        <taxon>Sulfitobacter</taxon>
    </lineage>
</organism>
<feature type="transmembrane region" description="Helical" evidence="1">
    <location>
        <begin position="20"/>
        <end position="45"/>
    </location>
</feature>
<keyword evidence="4" id="KW-1185">Reference proteome</keyword>
<evidence type="ECO:0000313" key="4">
    <source>
        <dbReference type="Proteomes" id="UP000732193"/>
    </source>
</evidence>
<reference evidence="3 4" key="1">
    <citation type="submission" date="2021-01" db="EMBL/GenBank/DDBJ databases">
        <title>Diatom-associated Roseobacters Show Island Model of Population Structure.</title>
        <authorList>
            <person name="Qu L."/>
            <person name="Feng X."/>
            <person name="Chen Y."/>
            <person name="Li L."/>
            <person name="Wang X."/>
            <person name="Hu Z."/>
            <person name="Wang H."/>
            <person name="Luo H."/>
        </authorList>
    </citation>
    <scope>NUCLEOTIDE SEQUENCE [LARGE SCALE GENOMIC DNA]</scope>
    <source>
        <strain evidence="3 4">TR60-84</strain>
    </source>
</reference>
<accession>A0AAE3B570</accession>
<keyword evidence="1" id="KW-0812">Transmembrane</keyword>
<dbReference type="EMBL" id="JAFBRM010000001">
    <property type="protein sequence ID" value="MBM1712649.1"/>
    <property type="molecule type" value="Genomic_DNA"/>
</dbReference>
<dbReference type="Proteomes" id="UP000732193">
    <property type="component" value="Unassembled WGS sequence"/>
</dbReference>
<keyword evidence="1" id="KW-0472">Membrane</keyword>
<comment type="caution">
    <text evidence="3">The sequence shown here is derived from an EMBL/GenBank/DDBJ whole genome shotgun (WGS) entry which is preliminary data.</text>
</comment>
<evidence type="ECO:0000259" key="2">
    <source>
        <dbReference type="Pfam" id="PF07811"/>
    </source>
</evidence>
<name>A0AAE3B570_9RHOB</name>
<gene>
    <name evidence="3" type="ORF">JQV55_03655</name>
</gene>
<dbReference type="RefSeq" id="WP_203241272.1">
    <property type="nucleotide sequence ID" value="NZ_JAFBRH010000001.1"/>
</dbReference>
<sequence>MLHQPIAFLNRFRHDQSGAVAIEFVLLAPLLFALLFGIVIVGYFIGVSHSVSQLATGAARVSVVGLDTDEREELVTAYLEKASVNYPLLKQDALDTQYLLEESTPPGVTVNVTYEIDGSLLGVANSMLGLSLTDIKGSAYLAY</sequence>
<feature type="domain" description="TadE-like" evidence="2">
    <location>
        <begin position="18"/>
        <end position="60"/>
    </location>
</feature>
<dbReference type="InterPro" id="IPR012495">
    <property type="entry name" value="TadE-like_dom"/>
</dbReference>
<keyword evidence="1" id="KW-1133">Transmembrane helix</keyword>
<dbReference type="Pfam" id="PF07811">
    <property type="entry name" value="TadE"/>
    <property type="match status" value="1"/>
</dbReference>
<dbReference type="AlphaFoldDB" id="A0AAE3B570"/>